<gene>
    <name evidence="1" type="ORF">CJ030_MR7G016907</name>
</gene>
<keyword evidence="2" id="KW-1185">Reference proteome</keyword>
<reference evidence="1 2" key="1">
    <citation type="journal article" date="2019" name="Plant Biotechnol. J.">
        <title>The red bayberry genome and genetic basis of sex determination.</title>
        <authorList>
            <person name="Jia H.M."/>
            <person name="Jia H.J."/>
            <person name="Cai Q.L."/>
            <person name="Wang Y."/>
            <person name="Zhao H.B."/>
            <person name="Yang W.F."/>
            <person name="Wang G.Y."/>
            <person name="Li Y.H."/>
            <person name="Zhan D.L."/>
            <person name="Shen Y.T."/>
            <person name="Niu Q.F."/>
            <person name="Chang L."/>
            <person name="Qiu J."/>
            <person name="Zhao L."/>
            <person name="Xie H.B."/>
            <person name="Fu W.Y."/>
            <person name="Jin J."/>
            <person name="Li X.W."/>
            <person name="Jiao Y."/>
            <person name="Zhou C.C."/>
            <person name="Tu T."/>
            <person name="Chai C.Y."/>
            <person name="Gao J.L."/>
            <person name="Fan L.J."/>
            <person name="van de Weg E."/>
            <person name="Wang J.Y."/>
            <person name="Gao Z.S."/>
        </authorList>
    </citation>
    <scope>NUCLEOTIDE SEQUENCE [LARGE SCALE GENOMIC DNA]</scope>
    <source>
        <tissue evidence="1">Leaves</tissue>
    </source>
</reference>
<sequence>MAIFESFLTYELPTHVLVIHIRVLVSDGLDIVVDHQPYLIPKDLPPEFSYENGPLGENHSSINWVDLTLFDDDEN</sequence>
<proteinExistence type="predicted"/>
<dbReference type="EMBL" id="RXIC02000025">
    <property type="protein sequence ID" value="KAB1205927.1"/>
    <property type="molecule type" value="Genomic_DNA"/>
</dbReference>
<accession>A0A6A1V234</accession>
<organism evidence="1 2">
    <name type="scientific">Morella rubra</name>
    <name type="common">Chinese bayberry</name>
    <dbReference type="NCBI Taxonomy" id="262757"/>
    <lineage>
        <taxon>Eukaryota</taxon>
        <taxon>Viridiplantae</taxon>
        <taxon>Streptophyta</taxon>
        <taxon>Embryophyta</taxon>
        <taxon>Tracheophyta</taxon>
        <taxon>Spermatophyta</taxon>
        <taxon>Magnoliopsida</taxon>
        <taxon>eudicotyledons</taxon>
        <taxon>Gunneridae</taxon>
        <taxon>Pentapetalae</taxon>
        <taxon>rosids</taxon>
        <taxon>fabids</taxon>
        <taxon>Fagales</taxon>
        <taxon>Myricaceae</taxon>
        <taxon>Morella</taxon>
    </lineage>
</organism>
<dbReference type="AlphaFoldDB" id="A0A6A1V234"/>
<comment type="caution">
    <text evidence="1">The sequence shown here is derived from an EMBL/GenBank/DDBJ whole genome shotgun (WGS) entry which is preliminary data.</text>
</comment>
<dbReference type="Proteomes" id="UP000516437">
    <property type="component" value="Chromosome 7"/>
</dbReference>
<evidence type="ECO:0000313" key="2">
    <source>
        <dbReference type="Proteomes" id="UP000516437"/>
    </source>
</evidence>
<evidence type="ECO:0000313" key="1">
    <source>
        <dbReference type="EMBL" id="KAB1205927.1"/>
    </source>
</evidence>
<name>A0A6A1V234_9ROSI</name>
<protein>
    <submittedName>
        <fullName evidence="1">Uncharacterized protein</fullName>
    </submittedName>
</protein>